<keyword evidence="7 11" id="KW-0805">Transcription regulation</keyword>
<feature type="domain" description="4Fe-4S Wbl-type" evidence="13">
    <location>
        <begin position="38"/>
        <end position="104"/>
    </location>
</feature>
<proteinExistence type="inferred from homology"/>
<dbReference type="InterPro" id="IPR034768">
    <property type="entry name" value="4FE4S_WBL"/>
</dbReference>
<organism evidence="14 15">
    <name type="scientific">Saccharopolyspora griseoalba</name>
    <dbReference type="NCBI Taxonomy" id="1431848"/>
    <lineage>
        <taxon>Bacteria</taxon>
        <taxon>Bacillati</taxon>
        <taxon>Actinomycetota</taxon>
        <taxon>Actinomycetes</taxon>
        <taxon>Pseudonocardiales</taxon>
        <taxon>Pseudonocardiaceae</taxon>
        <taxon>Saccharopolyspora</taxon>
    </lineage>
</organism>
<feature type="binding site" evidence="11">
    <location>
        <position position="71"/>
    </location>
    <ligand>
        <name>[4Fe-4S] cluster</name>
        <dbReference type="ChEBI" id="CHEBI:49883"/>
    </ligand>
</feature>
<keyword evidence="15" id="KW-1185">Reference proteome</keyword>
<evidence type="ECO:0000256" key="5">
    <source>
        <dbReference type="ARBA" id="ARBA00023004"/>
    </source>
</evidence>
<keyword evidence="3 11" id="KW-0004">4Fe-4S</keyword>
<comment type="similarity">
    <text evidence="2 11">Belongs to the WhiB family.</text>
</comment>
<feature type="region of interest" description="Disordered" evidence="12">
    <location>
        <begin position="112"/>
        <end position="135"/>
    </location>
</feature>
<name>A0ABW2LHQ5_9PSEU</name>
<feature type="binding site" evidence="11">
    <location>
        <position position="74"/>
    </location>
    <ligand>
        <name>[4Fe-4S] cluster</name>
        <dbReference type="ChEBI" id="CHEBI:49883"/>
    </ligand>
</feature>
<evidence type="ECO:0000256" key="6">
    <source>
        <dbReference type="ARBA" id="ARBA00023014"/>
    </source>
</evidence>
<evidence type="ECO:0000256" key="1">
    <source>
        <dbReference type="ARBA" id="ARBA00004496"/>
    </source>
</evidence>
<gene>
    <name evidence="11" type="primary">whiB</name>
    <name evidence="14" type="ORF">ACFQRI_11625</name>
</gene>
<dbReference type="HAMAP" id="MF_01479">
    <property type="entry name" value="WhiB"/>
    <property type="match status" value="1"/>
</dbReference>
<evidence type="ECO:0000256" key="7">
    <source>
        <dbReference type="ARBA" id="ARBA00023015"/>
    </source>
</evidence>
<keyword evidence="4 11" id="KW-0479">Metal-binding</keyword>
<keyword evidence="9 11" id="KW-1015">Disulfide bond</keyword>
<feature type="compositionally biased region" description="Basic and acidic residues" evidence="12">
    <location>
        <begin position="121"/>
        <end position="131"/>
    </location>
</feature>
<evidence type="ECO:0000256" key="12">
    <source>
        <dbReference type="SAM" id="MobiDB-lite"/>
    </source>
</evidence>
<comment type="function">
    <text evidence="11">Acts as a transcriptional regulator. Probably redox-responsive. The apo- but not holo-form probably binds DNA.</text>
</comment>
<dbReference type="EMBL" id="JBHTCJ010000005">
    <property type="protein sequence ID" value="MFC7342059.1"/>
    <property type="molecule type" value="Genomic_DNA"/>
</dbReference>
<evidence type="ECO:0000259" key="13">
    <source>
        <dbReference type="PROSITE" id="PS51674"/>
    </source>
</evidence>
<evidence type="ECO:0000256" key="8">
    <source>
        <dbReference type="ARBA" id="ARBA00023125"/>
    </source>
</evidence>
<accession>A0ABW2LHQ5</accession>
<evidence type="ECO:0000256" key="9">
    <source>
        <dbReference type="ARBA" id="ARBA00023157"/>
    </source>
</evidence>
<evidence type="ECO:0000313" key="15">
    <source>
        <dbReference type="Proteomes" id="UP001596504"/>
    </source>
</evidence>
<evidence type="ECO:0000256" key="3">
    <source>
        <dbReference type="ARBA" id="ARBA00022485"/>
    </source>
</evidence>
<keyword evidence="6 11" id="KW-0411">Iron-sulfur</keyword>
<keyword evidence="5 11" id="KW-0408">Iron</keyword>
<evidence type="ECO:0000313" key="14">
    <source>
        <dbReference type="EMBL" id="MFC7342059.1"/>
    </source>
</evidence>
<comment type="cofactor">
    <cofactor evidence="11">
        <name>[4Fe-4S] cluster</name>
        <dbReference type="ChEBI" id="CHEBI:49883"/>
    </cofactor>
    <text evidence="11">Binds 1 [4Fe-4S] cluster per subunit. Following nitrosylation of the [4Fe-4S] cluster binds 1 [4Fe-8(NO)] cluster per subunit.</text>
</comment>
<keyword evidence="10 11" id="KW-0804">Transcription</keyword>
<evidence type="ECO:0000256" key="4">
    <source>
        <dbReference type="ARBA" id="ARBA00022723"/>
    </source>
</evidence>
<dbReference type="InterPro" id="IPR003482">
    <property type="entry name" value="Whib"/>
</dbReference>
<comment type="PTM">
    <text evidence="11">Upon Fe-S cluster removal intramolecular disulfide bonds are formed.</text>
</comment>
<comment type="PTM">
    <text evidence="11">The Fe-S cluster can be nitrosylated by nitric oxide (NO).</text>
</comment>
<evidence type="ECO:0000256" key="2">
    <source>
        <dbReference type="ARBA" id="ARBA00006597"/>
    </source>
</evidence>
<protein>
    <recommendedName>
        <fullName evidence="11">Transcriptional regulator WhiB</fullName>
    </recommendedName>
</protein>
<keyword evidence="11" id="KW-0963">Cytoplasm</keyword>
<keyword evidence="8 11" id="KW-0238">DNA-binding</keyword>
<feature type="binding site" evidence="11">
    <location>
        <position position="80"/>
    </location>
    <ligand>
        <name>[4Fe-4S] cluster</name>
        <dbReference type="ChEBI" id="CHEBI:49883"/>
    </ligand>
</feature>
<dbReference type="PROSITE" id="PS51674">
    <property type="entry name" value="4FE4S_WBL"/>
    <property type="match status" value="1"/>
</dbReference>
<comment type="subcellular location">
    <subcellularLocation>
        <location evidence="1 11">Cytoplasm</location>
    </subcellularLocation>
</comment>
<dbReference type="Proteomes" id="UP001596504">
    <property type="component" value="Unassembled WGS sequence"/>
</dbReference>
<dbReference type="Pfam" id="PF02467">
    <property type="entry name" value="Whib"/>
    <property type="match status" value="1"/>
</dbReference>
<comment type="caution">
    <text evidence="14">The sequence shown here is derived from an EMBL/GenBank/DDBJ whole genome shotgun (WGS) entry which is preliminary data.</text>
</comment>
<sequence length="167" mass="18401">MRTRVTNFLGTQLDRVQRFAGSDGWKLLGLVERAAGRNCADVPVDVFFPAADEFSGRQQRAALRKKIAEECSGCPVRDECLAGALLRGERYGSWGGVAQPDFQELARLWRRENPDEAEDPTVDRTGCDAPRHGTGSAYANYGCRCPDAREAERRRRGQQRAGAKGAA</sequence>
<dbReference type="RefSeq" id="WP_380667564.1">
    <property type="nucleotide sequence ID" value="NZ_JBHTCJ010000005.1"/>
</dbReference>
<reference evidence="15" key="1">
    <citation type="journal article" date="2019" name="Int. J. Syst. Evol. Microbiol.">
        <title>The Global Catalogue of Microorganisms (GCM) 10K type strain sequencing project: providing services to taxonomists for standard genome sequencing and annotation.</title>
        <authorList>
            <consortium name="The Broad Institute Genomics Platform"/>
            <consortium name="The Broad Institute Genome Sequencing Center for Infectious Disease"/>
            <person name="Wu L."/>
            <person name="Ma J."/>
        </authorList>
    </citation>
    <scope>NUCLEOTIDE SEQUENCE [LARGE SCALE GENOMIC DNA]</scope>
    <source>
        <strain evidence="15">WLHS5</strain>
    </source>
</reference>
<feature type="binding site" evidence="11">
    <location>
        <position position="39"/>
    </location>
    <ligand>
        <name>[4Fe-4S] cluster</name>
        <dbReference type="ChEBI" id="CHEBI:49883"/>
    </ligand>
</feature>
<evidence type="ECO:0000256" key="11">
    <source>
        <dbReference type="HAMAP-Rule" id="MF_01479"/>
    </source>
</evidence>
<evidence type="ECO:0000256" key="10">
    <source>
        <dbReference type="ARBA" id="ARBA00023163"/>
    </source>
</evidence>